<dbReference type="EMBL" id="BGZK01000164">
    <property type="protein sequence ID" value="GBP24654.1"/>
    <property type="molecule type" value="Genomic_DNA"/>
</dbReference>
<keyword evidence="3" id="KW-1185">Reference proteome</keyword>
<accession>A0A4C1UFG4</accession>
<name>A0A4C1UFG4_EUMVA</name>
<gene>
    <name evidence="2" type="ORF">EVAR_15860_1</name>
</gene>
<feature type="compositionally biased region" description="Polar residues" evidence="1">
    <location>
        <begin position="1"/>
        <end position="10"/>
    </location>
</feature>
<sequence length="150" mass="16493">MATSVLGSRTQHQHGTHSAPHHRGRPTKHRFTGAGRYVLNDVIARDLCIETVQEFIQRIARRMYDCTTSPTRALMNSSGISHRCARGCRVADPSPENFSRRLPPKELSGLKSPTPAQCGREPLTAAVTNATTTSANERLVYSLRGTGRVL</sequence>
<dbReference type="OrthoDB" id="412981at2759"/>
<evidence type="ECO:0000313" key="3">
    <source>
        <dbReference type="Proteomes" id="UP000299102"/>
    </source>
</evidence>
<comment type="caution">
    <text evidence="2">The sequence shown here is derived from an EMBL/GenBank/DDBJ whole genome shotgun (WGS) entry which is preliminary data.</text>
</comment>
<proteinExistence type="predicted"/>
<feature type="region of interest" description="Disordered" evidence="1">
    <location>
        <begin position="95"/>
        <end position="116"/>
    </location>
</feature>
<evidence type="ECO:0000313" key="2">
    <source>
        <dbReference type="EMBL" id="GBP24654.1"/>
    </source>
</evidence>
<feature type="region of interest" description="Disordered" evidence="1">
    <location>
        <begin position="1"/>
        <end position="31"/>
    </location>
</feature>
<dbReference type="AlphaFoldDB" id="A0A4C1UFG4"/>
<feature type="compositionally biased region" description="Basic residues" evidence="1">
    <location>
        <begin position="11"/>
        <end position="31"/>
    </location>
</feature>
<reference evidence="2 3" key="1">
    <citation type="journal article" date="2019" name="Commun. Biol.">
        <title>The bagworm genome reveals a unique fibroin gene that provides high tensile strength.</title>
        <authorList>
            <person name="Kono N."/>
            <person name="Nakamura H."/>
            <person name="Ohtoshi R."/>
            <person name="Tomita M."/>
            <person name="Numata K."/>
            <person name="Arakawa K."/>
        </authorList>
    </citation>
    <scope>NUCLEOTIDE SEQUENCE [LARGE SCALE GENOMIC DNA]</scope>
</reference>
<evidence type="ECO:0000256" key="1">
    <source>
        <dbReference type="SAM" id="MobiDB-lite"/>
    </source>
</evidence>
<organism evidence="2 3">
    <name type="scientific">Eumeta variegata</name>
    <name type="common">Bagworm moth</name>
    <name type="synonym">Eumeta japonica</name>
    <dbReference type="NCBI Taxonomy" id="151549"/>
    <lineage>
        <taxon>Eukaryota</taxon>
        <taxon>Metazoa</taxon>
        <taxon>Ecdysozoa</taxon>
        <taxon>Arthropoda</taxon>
        <taxon>Hexapoda</taxon>
        <taxon>Insecta</taxon>
        <taxon>Pterygota</taxon>
        <taxon>Neoptera</taxon>
        <taxon>Endopterygota</taxon>
        <taxon>Lepidoptera</taxon>
        <taxon>Glossata</taxon>
        <taxon>Ditrysia</taxon>
        <taxon>Tineoidea</taxon>
        <taxon>Psychidae</taxon>
        <taxon>Oiketicinae</taxon>
        <taxon>Eumeta</taxon>
    </lineage>
</organism>
<protein>
    <submittedName>
        <fullName evidence="2">Uncharacterized protein</fullName>
    </submittedName>
</protein>
<dbReference type="Proteomes" id="UP000299102">
    <property type="component" value="Unassembled WGS sequence"/>
</dbReference>